<protein>
    <submittedName>
        <fullName evidence="2">Putative conserved secreted protein</fullName>
    </submittedName>
</protein>
<organism evidence="2">
    <name type="scientific">Amblyomma tuberculatum</name>
    <dbReference type="NCBI Taxonomy" id="48802"/>
    <lineage>
        <taxon>Eukaryota</taxon>
        <taxon>Metazoa</taxon>
        <taxon>Ecdysozoa</taxon>
        <taxon>Arthropoda</taxon>
        <taxon>Chelicerata</taxon>
        <taxon>Arachnida</taxon>
        <taxon>Acari</taxon>
        <taxon>Parasitiformes</taxon>
        <taxon>Ixodida</taxon>
        <taxon>Ixodoidea</taxon>
        <taxon>Ixodidae</taxon>
        <taxon>Amblyomminae</taxon>
        <taxon>Amblyomma</taxon>
    </lineage>
</organism>
<dbReference type="AlphaFoldDB" id="A0A6M2E463"/>
<accession>A0A6M2E463</accession>
<reference evidence="2" key="1">
    <citation type="submission" date="2019-12" db="EMBL/GenBank/DDBJ databases">
        <title>The sialotranscriptome of the gopher-tortoise tick, Amblyomma tuberculatum.</title>
        <authorList>
            <person name="Karim S."/>
            <person name="Andersen J."/>
            <person name="Kumar D."/>
            <person name="Adamson S."/>
            <person name="Ennen J."/>
            <person name="Qualis C.P."/>
            <person name="Ribeiro J.M.C."/>
        </authorList>
    </citation>
    <scope>NUCLEOTIDE SEQUENCE</scope>
    <source>
        <strain evidence="2">Removed</strain>
        <tissue evidence="2">Salivary glands</tissue>
    </source>
</reference>
<evidence type="ECO:0000256" key="1">
    <source>
        <dbReference type="SAM" id="SignalP"/>
    </source>
</evidence>
<feature type="signal peptide" evidence="1">
    <location>
        <begin position="1"/>
        <end position="16"/>
    </location>
</feature>
<keyword evidence="1" id="KW-0732">Signal</keyword>
<proteinExistence type="predicted"/>
<name>A0A6M2E463_9ACAR</name>
<sequence length="95" mass="11077">MVPLFVLANLFLCSLCAQMWRFERGEDWLYVDDRKSWRTGSSDMFYATHGVINLNAPRQERRAAHADNKINGETSSLLEEYDYIDSGKKLSNIWL</sequence>
<evidence type="ECO:0000313" key="2">
    <source>
        <dbReference type="EMBL" id="NOV52161.1"/>
    </source>
</evidence>
<dbReference type="EMBL" id="GIDH01000218">
    <property type="protein sequence ID" value="NOV52161.1"/>
    <property type="molecule type" value="Transcribed_RNA"/>
</dbReference>
<feature type="chain" id="PRO_5026801906" evidence="1">
    <location>
        <begin position="17"/>
        <end position="95"/>
    </location>
</feature>